<dbReference type="SUPFAM" id="SSF53697">
    <property type="entry name" value="SIS domain"/>
    <property type="match status" value="1"/>
</dbReference>
<dbReference type="RefSeq" id="WP_208044802.1">
    <property type="nucleotide sequence ID" value="NZ_JAGDYL010000004.1"/>
</dbReference>
<dbReference type="InterPro" id="IPR050099">
    <property type="entry name" value="SIS_GmhA/DiaA_subfam"/>
</dbReference>
<sequence>MTASTTVHGRVREHFGGLERVLSAAQRHADHLEAWGIDLAERLRSGARVLIAGNGGSAAEAQHFAAELVGRYREERPAFSALALNAETSSLTAIGNDYGFAEVFARQVRAHGRAGDIVVLLSTSGASRNLLEAARAARQVGAVSWAMTGPGPNPLSSICDDAICVDGPGPHVQEFQLAAVHAVCEVFDAVCARHAASAARARSAAGAEPAVHEGSAARERSAR</sequence>
<evidence type="ECO:0000256" key="1">
    <source>
        <dbReference type="SAM" id="MobiDB-lite"/>
    </source>
</evidence>
<dbReference type="InterPro" id="IPR035461">
    <property type="entry name" value="GmhA/DiaA"/>
</dbReference>
<organism evidence="3 4">
    <name type="scientific">Leucobacter ruminantium</name>
    <dbReference type="NCBI Taxonomy" id="1289170"/>
    <lineage>
        <taxon>Bacteria</taxon>
        <taxon>Bacillati</taxon>
        <taxon>Actinomycetota</taxon>
        <taxon>Actinomycetes</taxon>
        <taxon>Micrococcales</taxon>
        <taxon>Microbacteriaceae</taxon>
        <taxon>Leucobacter</taxon>
    </lineage>
</organism>
<dbReference type="GO" id="GO:0097367">
    <property type="term" value="F:carbohydrate derivative binding"/>
    <property type="evidence" value="ECO:0007669"/>
    <property type="project" value="InterPro"/>
</dbReference>
<dbReference type="AlphaFoldDB" id="A0A939LTY9"/>
<protein>
    <submittedName>
        <fullName evidence="3">SIS domain-containing protein</fullName>
    </submittedName>
</protein>
<dbReference type="PROSITE" id="PS51464">
    <property type="entry name" value="SIS"/>
    <property type="match status" value="1"/>
</dbReference>
<name>A0A939LTY9_9MICO</name>
<dbReference type="PANTHER" id="PTHR30390:SF6">
    <property type="entry name" value="DNAA INITIATOR-ASSOCIATING PROTEIN DIAA"/>
    <property type="match status" value="1"/>
</dbReference>
<accession>A0A939LTY9</accession>
<gene>
    <name evidence="3" type="ORF">J4H91_03135</name>
</gene>
<dbReference type="GO" id="GO:1901135">
    <property type="term" value="P:carbohydrate derivative metabolic process"/>
    <property type="evidence" value="ECO:0007669"/>
    <property type="project" value="InterPro"/>
</dbReference>
<dbReference type="InterPro" id="IPR001347">
    <property type="entry name" value="SIS_dom"/>
</dbReference>
<evidence type="ECO:0000313" key="4">
    <source>
        <dbReference type="Proteomes" id="UP000664398"/>
    </source>
</evidence>
<dbReference type="Pfam" id="PF13580">
    <property type="entry name" value="SIS_2"/>
    <property type="match status" value="1"/>
</dbReference>
<evidence type="ECO:0000313" key="3">
    <source>
        <dbReference type="EMBL" id="MBO1804311.1"/>
    </source>
</evidence>
<feature type="region of interest" description="Disordered" evidence="1">
    <location>
        <begin position="202"/>
        <end position="223"/>
    </location>
</feature>
<comment type="caution">
    <text evidence="3">The sequence shown here is derived from an EMBL/GenBank/DDBJ whole genome shotgun (WGS) entry which is preliminary data.</text>
</comment>
<dbReference type="Proteomes" id="UP000664398">
    <property type="component" value="Unassembled WGS sequence"/>
</dbReference>
<keyword evidence="4" id="KW-1185">Reference proteome</keyword>
<reference evidence="3" key="1">
    <citation type="submission" date="2021-03" db="EMBL/GenBank/DDBJ databases">
        <title>Leucobacter chromiisoli sp. nov., isolated from chromium-containing soil of chemical plant.</title>
        <authorList>
            <person name="Xu Z."/>
        </authorList>
    </citation>
    <scope>NUCLEOTIDE SEQUENCE</scope>
    <source>
        <strain evidence="3">A2</strain>
    </source>
</reference>
<feature type="domain" description="SIS" evidence="2">
    <location>
        <begin position="39"/>
        <end position="193"/>
    </location>
</feature>
<dbReference type="InterPro" id="IPR046348">
    <property type="entry name" value="SIS_dom_sf"/>
</dbReference>
<dbReference type="EMBL" id="JAGDYL010000004">
    <property type="protein sequence ID" value="MBO1804311.1"/>
    <property type="molecule type" value="Genomic_DNA"/>
</dbReference>
<dbReference type="CDD" id="cd05006">
    <property type="entry name" value="SIS_GmhA"/>
    <property type="match status" value="1"/>
</dbReference>
<dbReference type="Gene3D" id="3.40.50.10490">
    <property type="entry name" value="Glucose-6-phosphate isomerase like protein, domain 1"/>
    <property type="match status" value="1"/>
</dbReference>
<evidence type="ECO:0000259" key="2">
    <source>
        <dbReference type="PROSITE" id="PS51464"/>
    </source>
</evidence>
<dbReference type="PANTHER" id="PTHR30390">
    <property type="entry name" value="SEDOHEPTULOSE 7-PHOSPHATE ISOMERASE / DNAA INITIATOR-ASSOCIATING FACTOR FOR REPLICATION INITIATION"/>
    <property type="match status" value="1"/>
</dbReference>
<proteinExistence type="predicted"/>